<evidence type="ECO:0000313" key="1">
    <source>
        <dbReference type="EMBL" id="GFT38551.1"/>
    </source>
</evidence>
<keyword evidence="2" id="KW-1185">Reference proteome</keyword>
<gene>
    <name evidence="1" type="ORF">NPIL_689061</name>
</gene>
<protein>
    <submittedName>
        <fullName evidence="1">Uncharacterized protein</fullName>
    </submittedName>
</protein>
<dbReference type="AlphaFoldDB" id="A0A8X6NWB3"/>
<proteinExistence type="predicted"/>
<name>A0A8X6NWB3_NEPPI</name>
<dbReference type="EMBL" id="BMAW01014360">
    <property type="protein sequence ID" value="GFT38551.1"/>
    <property type="molecule type" value="Genomic_DNA"/>
</dbReference>
<evidence type="ECO:0000313" key="2">
    <source>
        <dbReference type="Proteomes" id="UP000887013"/>
    </source>
</evidence>
<comment type="caution">
    <text evidence="1">The sequence shown here is derived from an EMBL/GenBank/DDBJ whole genome shotgun (WGS) entry which is preliminary data.</text>
</comment>
<sequence length="91" mass="10458">MDEERLFVHSLFSAFNNHDIVGKITLEVKGILVEALIMDQSLFFDELRFIEMILDTNSVRGDLNTDHRDAYDVCASRVVMAWAGIVMEEHL</sequence>
<dbReference type="Proteomes" id="UP000887013">
    <property type="component" value="Unassembled WGS sequence"/>
</dbReference>
<accession>A0A8X6NWB3</accession>
<reference evidence="1" key="1">
    <citation type="submission" date="2020-08" db="EMBL/GenBank/DDBJ databases">
        <title>Multicomponent nature underlies the extraordinary mechanical properties of spider dragline silk.</title>
        <authorList>
            <person name="Kono N."/>
            <person name="Nakamura H."/>
            <person name="Mori M."/>
            <person name="Yoshida Y."/>
            <person name="Ohtoshi R."/>
            <person name="Malay A.D."/>
            <person name="Moran D.A.P."/>
            <person name="Tomita M."/>
            <person name="Numata K."/>
            <person name="Arakawa K."/>
        </authorList>
    </citation>
    <scope>NUCLEOTIDE SEQUENCE</scope>
</reference>
<organism evidence="1 2">
    <name type="scientific">Nephila pilipes</name>
    <name type="common">Giant wood spider</name>
    <name type="synonym">Nephila maculata</name>
    <dbReference type="NCBI Taxonomy" id="299642"/>
    <lineage>
        <taxon>Eukaryota</taxon>
        <taxon>Metazoa</taxon>
        <taxon>Ecdysozoa</taxon>
        <taxon>Arthropoda</taxon>
        <taxon>Chelicerata</taxon>
        <taxon>Arachnida</taxon>
        <taxon>Araneae</taxon>
        <taxon>Araneomorphae</taxon>
        <taxon>Entelegynae</taxon>
        <taxon>Araneoidea</taxon>
        <taxon>Nephilidae</taxon>
        <taxon>Nephila</taxon>
    </lineage>
</organism>